<proteinExistence type="predicted"/>
<dbReference type="OrthoDB" id="7771330at2759"/>
<dbReference type="AlphaFoldDB" id="A0A8J9YEV0"/>
<keyword evidence="3" id="KW-1185">Reference proteome</keyword>
<dbReference type="Proteomes" id="UP000838878">
    <property type="component" value="Chromosome 7"/>
</dbReference>
<evidence type="ECO:0000256" key="1">
    <source>
        <dbReference type="SAM" id="SignalP"/>
    </source>
</evidence>
<feature type="non-terminal residue" evidence="2">
    <location>
        <position position="292"/>
    </location>
</feature>
<protein>
    <submittedName>
        <fullName evidence="2">Uncharacterized protein</fullName>
    </submittedName>
</protein>
<name>A0A8J9YEV0_9NEOP</name>
<evidence type="ECO:0000313" key="2">
    <source>
        <dbReference type="EMBL" id="CAH0728204.1"/>
    </source>
</evidence>
<feature type="signal peptide" evidence="1">
    <location>
        <begin position="1"/>
        <end position="17"/>
    </location>
</feature>
<dbReference type="EMBL" id="OV170227">
    <property type="protein sequence ID" value="CAH0728204.1"/>
    <property type="molecule type" value="Genomic_DNA"/>
</dbReference>
<feature type="chain" id="PRO_5035428846" evidence="1">
    <location>
        <begin position="18"/>
        <end position="292"/>
    </location>
</feature>
<accession>A0A8J9YEV0</accession>
<reference evidence="2" key="1">
    <citation type="submission" date="2021-12" db="EMBL/GenBank/DDBJ databases">
        <authorList>
            <person name="Martin H S."/>
        </authorList>
    </citation>
    <scope>NUCLEOTIDE SEQUENCE</scope>
</reference>
<sequence>MKGFLVFLGLALACVSAHDAGLRVKFNVGLRPGTDFFFDVPRNVIAALLQRWTVTDRVPGSRSILVLFCPADRVLCAYFDENGHVAGLQIALRQDEFTEGVYDWSVQGFSEWEPTPREGEPVLKYWVKSQFFVSEEYLQISAEERRQSYDDKKLLQEDAVWLSGFGENLDKVSNKESDIAESTYTKQACIPWMGRHYYYNMTENLPCQADSLYPWFPLVHNKELIGTGFVIFGKLPIKEGERDWFERPPKLAVQLIVPRGPECLYELASSPGLVTMHVYYINRPWSLGCLFQ</sequence>
<evidence type="ECO:0000313" key="3">
    <source>
        <dbReference type="Proteomes" id="UP000838878"/>
    </source>
</evidence>
<keyword evidence="1" id="KW-0732">Signal</keyword>
<gene>
    <name evidence="2" type="ORF">BINO364_LOCUS13449</name>
</gene>
<organism evidence="2 3">
    <name type="scientific">Brenthis ino</name>
    <name type="common">lesser marbled fritillary</name>
    <dbReference type="NCBI Taxonomy" id="405034"/>
    <lineage>
        <taxon>Eukaryota</taxon>
        <taxon>Metazoa</taxon>
        <taxon>Ecdysozoa</taxon>
        <taxon>Arthropoda</taxon>
        <taxon>Hexapoda</taxon>
        <taxon>Insecta</taxon>
        <taxon>Pterygota</taxon>
        <taxon>Neoptera</taxon>
        <taxon>Endopterygota</taxon>
        <taxon>Lepidoptera</taxon>
        <taxon>Glossata</taxon>
        <taxon>Ditrysia</taxon>
        <taxon>Papilionoidea</taxon>
        <taxon>Nymphalidae</taxon>
        <taxon>Heliconiinae</taxon>
        <taxon>Argynnini</taxon>
        <taxon>Brenthis</taxon>
    </lineage>
</organism>